<protein>
    <submittedName>
        <fullName evidence="2">Uncharacterized protein</fullName>
    </submittedName>
</protein>
<feature type="compositionally biased region" description="Pro residues" evidence="1">
    <location>
        <begin position="55"/>
        <end position="64"/>
    </location>
</feature>
<keyword evidence="3" id="KW-1185">Reference proteome</keyword>
<evidence type="ECO:0000313" key="3">
    <source>
        <dbReference type="Proteomes" id="UP000006591"/>
    </source>
</evidence>
<dbReference type="Gramene" id="ONIVA06G07640.4">
    <property type="protein sequence ID" value="ONIVA06G07640.4"/>
    <property type="gene ID" value="ONIVA06G07640"/>
</dbReference>
<feature type="region of interest" description="Disordered" evidence="1">
    <location>
        <begin position="43"/>
        <end position="102"/>
    </location>
</feature>
<dbReference type="EnsemblPlants" id="ONIVA06G07640.4">
    <property type="protein sequence ID" value="ONIVA06G07640.4"/>
    <property type="gene ID" value="ONIVA06G07640"/>
</dbReference>
<name>A0A0E0HMC4_ORYNI</name>
<reference evidence="2" key="1">
    <citation type="submission" date="2015-04" db="UniProtKB">
        <authorList>
            <consortium name="EnsemblPlants"/>
        </authorList>
    </citation>
    <scope>IDENTIFICATION</scope>
    <source>
        <strain evidence="2">SL10</strain>
    </source>
</reference>
<feature type="compositionally biased region" description="Pro residues" evidence="1">
    <location>
        <begin position="76"/>
        <end position="86"/>
    </location>
</feature>
<sequence length="136" mass="14294">MTRGGKLAISRAQGSDKTHIACVPDAGTASVIAGNGAAKIAVGSGSGSPADLLLWPPPPPPLRPPVYSTGGLLTQTPPPPQKPPTQAPHQSSQVAVRRKSASVGQYDTSMLKSLPEIHKLKEMKILSHYMVVWKPF</sequence>
<proteinExistence type="predicted"/>
<evidence type="ECO:0000256" key="1">
    <source>
        <dbReference type="SAM" id="MobiDB-lite"/>
    </source>
</evidence>
<dbReference type="HOGENOM" id="CLU_155508_0_0_1"/>
<accession>A0A0E0HMC4</accession>
<dbReference type="AlphaFoldDB" id="A0A0E0HMC4"/>
<evidence type="ECO:0000313" key="2">
    <source>
        <dbReference type="EnsemblPlants" id="ONIVA06G07640.4"/>
    </source>
</evidence>
<organism evidence="2">
    <name type="scientific">Oryza nivara</name>
    <name type="common">Indian wild rice</name>
    <name type="synonym">Oryza sativa f. spontanea</name>
    <dbReference type="NCBI Taxonomy" id="4536"/>
    <lineage>
        <taxon>Eukaryota</taxon>
        <taxon>Viridiplantae</taxon>
        <taxon>Streptophyta</taxon>
        <taxon>Embryophyta</taxon>
        <taxon>Tracheophyta</taxon>
        <taxon>Spermatophyta</taxon>
        <taxon>Magnoliopsida</taxon>
        <taxon>Liliopsida</taxon>
        <taxon>Poales</taxon>
        <taxon>Poaceae</taxon>
        <taxon>BOP clade</taxon>
        <taxon>Oryzoideae</taxon>
        <taxon>Oryzeae</taxon>
        <taxon>Oryzinae</taxon>
        <taxon>Oryza</taxon>
    </lineage>
</organism>
<dbReference type="Proteomes" id="UP000006591">
    <property type="component" value="Chromosome 6"/>
</dbReference>
<reference evidence="2" key="2">
    <citation type="submission" date="2018-04" db="EMBL/GenBank/DDBJ databases">
        <title>OnivRS2 (Oryza nivara Reference Sequence Version 2).</title>
        <authorList>
            <person name="Zhang J."/>
            <person name="Kudrna D."/>
            <person name="Lee S."/>
            <person name="Talag J."/>
            <person name="Rajasekar S."/>
            <person name="Welchert J."/>
            <person name="Hsing Y.-I."/>
            <person name="Wing R.A."/>
        </authorList>
    </citation>
    <scope>NUCLEOTIDE SEQUENCE [LARGE SCALE GENOMIC DNA]</scope>
    <source>
        <strain evidence="2">SL10</strain>
    </source>
</reference>